<dbReference type="SUPFAM" id="SSF53383">
    <property type="entry name" value="PLP-dependent transferases"/>
    <property type="match status" value="1"/>
</dbReference>
<evidence type="ECO:0000256" key="1">
    <source>
        <dbReference type="ARBA" id="ARBA00001933"/>
    </source>
</evidence>
<dbReference type="PANTHER" id="PTHR21152:SF40">
    <property type="entry name" value="ALANINE--GLYOXYLATE AMINOTRANSFERASE"/>
    <property type="match status" value="1"/>
</dbReference>
<dbReference type="Gene3D" id="3.40.640.10">
    <property type="entry name" value="Type I PLP-dependent aspartate aminotransferase-like (Major domain)"/>
    <property type="match status" value="1"/>
</dbReference>
<dbReference type="GO" id="GO:0004760">
    <property type="term" value="F:L-serine-pyruvate transaminase activity"/>
    <property type="evidence" value="ECO:0007669"/>
    <property type="project" value="TreeGrafter"/>
</dbReference>
<dbReference type="InterPro" id="IPR024169">
    <property type="entry name" value="SP_NH2Trfase/AEP_transaminase"/>
</dbReference>
<accession>A0A4Q2U8G5</accession>
<dbReference type="GO" id="GO:0008453">
    <property type="term" value="F:alanine-glyoxylate transaminase activity"/>
    <property type="evidence" value="ECO:0007669"/>
    <property type="project" value="TreeGrafter"/>
</dbReference>
<comment type="caution">
    <text evidence="8">The sequence shown here is derived from an EMBL/GenBank/DDBJ whole genome shotgun (WGS) entry which is preliminary data.</text>
</comment>
<sequence length="417" mass="43950">MFQDDASQPRTPSPARPAAGPASLARGREFLSIPGPTNVPESVLGAMHRPAVDIYDDDLLDTTRRSLQDLKAVFRTEGSTYIYIANGHGAWEAALTNTLSRGDRVLVLESGRFAKGWGDQGDMLGLAVEVLPGGWRCAVDPAAVEARLRADRAHEIRAVLVVQIDTASGVVNDIPAIRAAIDAARHPALFMVDGIASIGCMPFEMDAWSVDVALTCSQKGLMMTPGLSFAAASAKAMAAHATAGLRTAYWDWTSRDMPENYRKFCGTAPEHMLFGLQASLGLLFAEGLENAWARHAALADAVQAAVAVWAEGGAMEFNILDPAQRAASVTTILTPGFDPQRLRAFAREQLGLVLGSGIGDLTGKAFRIAHMGYANAPMVMGTLGATEVALAALGVPHRAGGLGAAATALARHFAGPR</sequence>
<dbReference type="InterPro" id="IPR015422">
    <property type="entry name" value="PyrdxlP-dep_Trfase_small"/>
</dbReference>
<name>A0A4Q2U8G5_9HYPH</name>
<feature type="modified residue" description="N6-(pyridoxal phosphate)lysine" evidence="5">
    <location>
        <position position="219"/>
    </location>
</feature>
<dbReference type="InterPro" id="IPR000192">
    <property type="entry name" value="Aminotrans_V_dom"/>
</dbReference>
<protein>
    <submittedName>
        <fullName evidence="8">Alanine--glyoxylate aminotransferase family protein</fullName>
    </submittedName>
</protein>
<dbReference type="PIRSF" id="PIRSF000524">
    <property type="entry name" value="SPT"/>
    <property type="match status" value="1"/>
</dbReference>
<comment type="cofactor">
    <cofactor evidence="1 5">
        <name>pyridoxal 5'-phosphate</name>
        <dbReference type="ChEBI" id="CHEBI:597326"/>
    </cofactor>
</comment>
<evidence type="ECO:0000313" key="8">
    <source>
        <dbReference type="EMBL" id="RYC32722.1"/>
    </source>
</evidence>
<reference evidence="8 9" key="1">
    <citation type="submission" date="2018-12" db="EMBL/GenBank/DDBJ databases">
        <authorList>
            <person name="Grouzdev D.S."/>
            <person name="Krutkina M.S."/>
        </authorList>
    </citation>
    <scope>NUCLEOTIDE SEQUENCE [LARGE SCALE GENOMIC DNA]</scope>
    <source>
        <strain evidence="8 9">RmlP026</strain>
    </source>
</reference>
<dbReference type="FunFam" id="3.40.640.10:FF:000054">
    <property type="entry name" value="Serine--glyoxylate aminotransferase"/>
    <property type="match status" value="1"/>
</dbReference>
<feature type="region of interest" description="Disordered" evidence="6">
    <location>
        <begin position="1"/>
        <end position="23"/>
    </location>
</feature>
<evidence type="ECO:0000256" key="2">
    <source>
        <dbReference type="ARBA" id="ARBA00009236"/>
    </source>
</evidence>
<dbReference type="InterPro" id="IPR015421">
    <property type="entry name" value="PyrdxlP-dep_Trfase_major"/>
</dbReference>
<dbReference type="Gene3D" id="3.90.1150.10">
    <property type="entry name" value="Aspartate Aminotransferase, domain 1"/>
    <property type="match status" value="1"/>
</dbReference>
<evidence type="ECO:0000313" key="9">
    <source>
        <dbReference type="Proteomes" id="UP000290759"/>
    </source>
</evidence>
<evidence type="ECO:0000256" key="6">
    <source>
        <dbReference type="SAM" id="MobiDB-lite"/>
    </source>
</evidence>
<dbReference type="AlphaFoldDB" id="A0A4Q2U8G5"/>
<keyword evidence="3 5" id="KW-0663">Pyridoxal phosphate</keyword>
<reference evidence="8 9" key="2">
    <citation type="submission" date="2019-02" db="EMBL/GenBank/DDBJ databases">
        <title>'Lichenibacterium ramalinii' gen. nov. sp. nov., 'Lichenibacterium minor' gen. nov. sp. nov.</title>
        <authorList>
            <person name="Pankratov T."/>
        </authorList>
    </citation>
    <scope>NUCLEOTIDE SEQUENCE [LARGE SCALE GENOMIC DNA]</scope>
    <source>
        <strain evidence="8 9">RmlP026</strain>
    </source>
</reference>
<organism evidence="8 9">
    <name type="scientific">Lichenibacterium minor</name>
    <dbReference type="NCBI Taxonomy" id="2316528"/>
    <lineage>
        <taxon>Bacteria</taxon>
        <taxon>Pseudomonadati</taxon>
        <taxon>Pseudomonadota</taxon>
        <taxon>Alphaproteobacteria</taxon>
        <taxon>Hyphomicrobiales</taxon>
        <taxon>Lichenihabitantaceae</taxon>
        <taxon>Lichenibacterium</taxon>
    </lineage>
</organism>
<gene>
    <name evidence="8" type="ORF">D3273_06440</name>
</gene>
<feature type="domain" description="Aminotransferase class V" evidence="7">
    <location>
        <begin position="71"/>
        <end position="357"/>
    </location>
</feature>
<dbReference type="EMBL" id="QYBB01000005">
    <property type="protein sequence ID" value="RYC32722.1"/>
    <property type="molecule type" value="Genomic_DNA"/>
</dbReference>
<dbReference type="OrthoDB" id="389074at2"/>
<proteinExistence type="inferred from homology"/>
<dbReference type="FunFam" id="3.90.1150.10:FF:000204">
    <property type="entry name" value="Hypothetical aminotransferase"/>
    <property type="match status" value="1"/>
</dbReference>
<evidence type="ECO:0000259" key="7">
    <source>
        <dbReference type="Pfam" id="PF00266"/>
    </source>
</evidence>
<keyword evidence="9" id="KW-1185">Reference proteome</keyword>
<keyword evidence="8" id="KW-0032">Aminotransferase</keyword>
<dbReference type="InterPro" id="IPR015424">
    <property type="entry name" value="PyrdxlP-dep_Trfase"/>
</dbReference>
<feature type="binding site" evidence="4">
    <location>
        <position position="367"/>
    </location>
    <ligand>
        <name>substrate</name>
    </ligand>
</feature>
<keyword evidence="8" id="KW-0808">Transferase</keyword>
<dbReference type="Pfam" id="PF00266">
    <property type="entry name" value="Aminotran_5"/>
    <property type="match status" value="1"/>
</dbReference>
<dbReference type="PANTHER" id="PTHR21152">
    <property type="entry name" value="AMINOTRANSFERASE CLASS V"/>
    <property type="match status" value="1"/>
</dbReference>
<dbReference type="Proteomes" id="UP000290759">
    <property type="component" value="Unassembled WGS sequence"/>
</dbReference>
<evidence type="ECO:0000256" key="4">
    <source>
        <dbReference type="PIRSR" id="PIRSR000524-1"/>
    </source>
</evidence>
<dbReference type="RefSeq" id="WP_129224690.1">
    <property type="nucleotide sequence ID" value="NZ_QYBB01000005.1"/>
</dbReference>
<evidence type="ECO:0000256" key="5">
    <source>
        <dbReference type="PIRSR" id="PIRSR000524-50"/>
    </source>
</evidence>
<dbReference type="GO" id="GO:0019265">
    <property type="term" value="P:glycine biosynthetic process, by transamination of glyoxylate"/>
    <property type="evidence" value="ECO:0007669"/>
    <property type="project" value="TreeGrafter"/>
</dbReference>
<evidence type="ECO:0000256" key="3">
    <source>
        <dbReference type="ARBA" id="ARBA00022898"/>
    </source>
</evidence>
<comment type="similarity">
    <text evidence="2">Belongs to the class-V pyridoxal-phosphate-dependent aminotransferase family.</text>
</comment>